<dbReference type="Proteomes" id="UP000003915">
    <property type="component" value="Unassembled WGS sequence"/>
</dbReference>
<evidence type="ECO:0000313" key="2">
    <source>
        <dbReference type="Proteomes" id="UP000003915"/>
    </source>
</evidence>
<dbReference type="EMBL" id="AFCV01001156">
    <property type="protein sequence ID" value="EHC87353.1"/>
    <property type="molecule type" value="Genomic_DNA"/>
</dbReference>
<evidence type="ECO:0000313" key="1">
    <source>
        <dbReference type="EMBL" id="EHC87353.1"/>
    </source>
</evidence>
<proteinExistence type="predicted"/>
<comment type="caution">
    <text evidence="1">The sequence shown here is derived from an EMBL/GenBank/DDBJ whole genome shotgun (WGS) entry which is preliminary data.</text>
</comment>
<sequence length="52" mass="6016">MQPPSGTITLLVHRQQIKARQNMDNRVADTEDQNQGNHRFTAPDAKFWAQPR</sequence>
<reference evidence="1 2" key="1">
    <citation type="journal article" date="2011" name="BMC Genomics">
        <title>Genome sequencing reveals diversification of virulence factor content and possible host adaptation in distinct subpopulations of Salmonella enterica.</title>
        <authorList>
            <person name="den Bakker H.C."/>
            <person name="Moreno Switt A.I."/>
            <person name="Govoni G."/>
            <person name="Cummings C.A."/>
            <person name="Ranieri M.L."/>
            <person name="Degoricija L."/>
            <person name="Hoelzer K."/>
            <person name="Rodriguez-Rivera L.D."/>
            <person name="Brown S."/>
            <person name="Bolchacova E."/>
            <person name="Furtado M.R."/>
            <person name="Wiedmann M."/>
        </authorList>
    </citation>
    <scope>NUCLEOTIDE SEQUENCE [LARGE SCALE GENOMIC DNA]</scope>
    <source>
        <strain evidence="1 2">R8-3404</strain>
    </source>
</reference>
<gene>
    <name evidence="1" type="ORF">LTSEUGA_4621</name>
</gene>
<organism evidence="1 2">
    <name type="scientific">Salmonella enterica subsp. enterica serovar Uganda str. R8-3404</name>
    <dbReference type="NCBI Taxonomy" id="913083"/>
    <lineage>
        <taxon>Bacteria</taxon>
        <taxon>Pseudomonadati</taxon>
        <taxon>Pseudomonadota</taxon>
        <taxon>Gammaproteobacteria</taxon>
        <taxon>Enterobacterales</taxon>
        <taxon>Enterobacteriaceae</taxon>
        <taxon>Salmonella</taxon>
    </lineage>
</organism>
<name>A0A6C8GXX5_SALET</name>
<protein>
    <submittedName>
        <fullName evidence="1">Uncharacterized protein</fullName>
    </submittedName>
</protein>
<accession>A0A6C8GXX5</accession>
<dbReference type="AlphaFoldDB" id="A0A6C8GXX5"/>